<evidence type="ECO:0000256" key="2">
    <source>
        <dbReference type="ARBA" id="ARBA00022490"/>
    </source>
</evidence>
<feature type="binding site" evidence="13">
    <location>
        <position position="149"/>
    </location>
    <ligand>
        <name>(S)-2,3,4,5-tetrahydrodipicolinate</name>
        <dbReference type="ChEBI" id="CHEBI:16845"/>
    </ligand>
</feature>
<evidence type="ECO:0000256" key="11">
    <source>
        <dbReference type="ARBA" id="ARBA00049080"/>
    </source>
</evidence>
<keyword evidence="8 13" id="KW-0457">Lysine biosynthesis</keyword>
<evidence type="ECO:0000259" key="14">
    <source>
        <dbReference type="Pfam" id="PF01113"/>
    </source>
</evidence>
<evidence type="ECO:0000256" key="10">
    <source>
        <dbReference type="ARBA" id="ARBA00038983"/>
    </source>
</evidence>
<evidence type="ECO:0000256" key="4">
    <source>
        <dbReference type="ARBA" id="ARBA00022857"/>
    </source>
</evidence>
<dbReference type="PANTHER" id="PTHR20836">
    <property type="entry name" value="DIHYDRODIPICOLINATE REDUCTASE"/>
    <property type="match status" value="1"/>
</dbReference>
<dbReference type="EMBL" id="PIQH01000004">
    <property type="protein sequence ID" value="RUO80638.1"/>
    <property type="molecule type" value="Genomic_DNA"/>
</dbReference>
<comment type="pathway">
    <text evidence="9 13">Amino-acid biosynthesis; L-lysine biosynthesis via DAP pathway; (S)-tetrahydrodipicolinate from L-aspartate: step 4/4.</text>
</comment>
<dbReference type="SUPFAM" id="SSF55347">
    <property type="entry name" value="Glyceraldehyde-3-phosphate dehydrogenase-like, C-terminal domain"/>
    <property type="match status" value="1"/>
</dbReference>
<dbReference type="OrthoDB" id="9790352at2"/>
<comment type="caution">
    <text evidence="13">Was originally thought to be a dihydrodipicolinate reductase (DHDPR), catalyzing the conversion of dihydrodipicolinate to tetrahydrodipicolinate. However, it was shown in E.coli that the substrate of the enzymatic reaction is not dihydrodipicolinate (DHDP) but in fact (2S,4S)-4-hydroxy-2,3,4,5-tetrahydrodipicolinic acid (HTPA), the product released by the DapA-catalyzed reaction.</text>
</comment>
<evidence type="ECO:0000256" key="6">
    <source>
        <dbReference type="ARBA" id="ARBA00023002"/>
    </source>
</evidence>
<keyword evidence="5 13" id="KW-0220">Diaminopimelate biosynthesis</keyword>
<dbReference type="GO" id="GO:0009089">
    <property type="term" value="P:lysine biosynthetic process via diaminopimelate"/>
    <property type="evidence" value="ECO:0007669"/>
    <property type="project" value="UniProtKB-UniRule"/>
</dbReference>
<dbReference type="GO" id="GO:0050661">
    <property type="term" value="F:NADP binding"/>
    <property type="evidence" value="ECO:0007669"/>
    <property type="project" value="UniProtKB-UniRule"/>
</dbReference>
<evidence type="ECO:0000256" key="8">
    <source>
        <dbReference type="ARBA" id="ARBA00023154"/>
    </source>
</evidence>
<comment type="caution">
    <text evidence="16">The sequence shown here is derived from an EMBL/GenBank/DDBJ whole genome shotgun (WGS) entry which is preliminary data.</text>
</comment>
<dbReference type="HAMAP" id="MF_00102">
    <property type="entry name" value="DapB"/>
    <property type="match status" value="1"/>
</dbReference>
<evidence type="ECO:0000313" key="17">
    <source>
        <dbReference type="Proteomes" id="UP000287996"/>
    </source>
</evidence>
<dbReference type="NCBIfam" id="TIGR00036">
    <property type="entry name" value="dapB"/>
    <property type="match status" value="1"/>
</dbReference>
<gene>
    <name evidence="13" type="primary">dapB</name>
    <name evidence="16" type="ORF">CWI84_05000</name>
</gene>
<evidence type="ECO:0000256" key="9">
    <source>
        <dbReference type="ARBA" id="ARBA00037922"/>
    </source>
</evidence>
<dbReference type="SUPFAM" id="SSF51735">
    <property type="entry name" value="NAD(P)-binding Rossmann-fold domains"/>
    <property type="match status" value="1"/>
</dbReference>
<evidence type="ECO:0000256" key="13">
    <source>
        <dbReference type="HAMAP-Rule" id="MF_00102"/>
    </source>
</evidence>
<proteinExistence type="inferred from homology"/>
<dbReference type="GO" id="GO:0016726">
    <property type="term" value="F:oxidoreductase activity, acting on CH or CH2 groups, NAD or NADP as acceptor"/>
    <property type="evidence" value="ECO:0007669"/>
    <property type="project" value="UniProtKB-UniRule"/>
</dbReference>
<feature type="binding site" evidence="13">
    <location>
        <begin position="92"/>
        <end position="94"/>
    </location>
    <ligand>
        <name>NAD(+)</name>
        <dbReference type="ChEBI" id="CHEBI:57540"/>
    </ligand>
</feature>
<dbReference type="Pfam" id="PF01113">
    <property type="entry name" value="DapB_N"/>
    <property type="match status" value="1"/>
</dbReference>
<feature type="domain" description="Dihydrodipicolinate reductase N-terminal" evidence="14">
    <location>
        <begin position="1"/>
        <end position="118"/>
    </location>
</feature>
<dbReference type="GO" id="GO:0051287">
    <property type="term" value="F:NAD binding"/>
    <property type="evidence" value="ECO:0007669"/>
    <property type="project" value="UniProtKB-UniRule"/>
</dbReference>
<keyword evidence="2 13" id="KW-0963">Cytoplasm</keyword>
<comment type="function">
    <text evidence="13">Catalyzes the conversion of 4-hydroxy-tetrahydrodipicolinate (HTPA) to tetrahydrodipicolinate.</text>
</comment>
<dbReference type="InterPro" id="IPR022663">
    <property type="entry name" value="DapB_C"/>
</dbReference>
<comment type="subcellular location">
    <subcellularLocation>
        <location evidence="13">Cytoplasm</location>
    </subcellularLocation>
</comment>
<dbReference type="CDD" id="cd02274">
    <property type="entry name" value="DHDPR_N"/>
    <property type="match status" value="1"/>
</dbReference>
<evidence type="ECO:0000256" key="12">
    <source>
        <dbReference type="ARBA" id="ARBA00049396"/>
    </source>
</evidence>
<dbReference type="PANTHER" id="PTHR20836:SF0">
    <property type="entry name" value="4-HYDROXY-TETRAHYDRODIPICOLINATE REDUCTASE 1, CHLOROPLASTIC-RELATED"/>
    <property type="match status" value="1"/>
</dbReference>
<keyword evidence="7 13" id="KW-0520">NAD</keyword>
<dbReference type="Gene3D" id="3.30.360.10">
    <property type="entry name" value="Dihydrodipicolinate Reductase, domain 2"/>
    <property type="match status" value="1"/>
</dbReference>
<organism evidence="16 17">
    <name type="scientific">Idiomarina tyrosinivorans</name>
    <dbReference type="NCBI Taxonomy" id="1445662"/>
    <lineage>
        <taxon>Bacteria</taxon>
        <taxon>Pseudomonadati</taxon>
        <taxon>Pseudomonadota</taxon>
        <taxon>Gammaproteobacteria</taxon>
        <taxon>Alteromonadales</taxon>
        <taxon>Idiomarinaceae</taxon>
        <taxon>Idiomarina</taxon>
    </lineage>
</organism>
<dbReference type="Gene3D" id="3.40.50.720">
    <property type="entry name" value="NAD(P)-binding Rossmann-like Domain"/>
    <property type="match status" value="1"/>
</dbReference>
<comment type="caution">
    <text evidence="13">Lacks conserved residue(s) required for the propagation of feature annotation.</text>
</comment>
<dbReference type="GO" id="GO:0005829">
    <property type="term" value="C:cytosol"/>
    <property type="evidence" value="ECO:0007669"/>
    <property type="project" value="TreeGrafter"/>
</dbReference>
<dbReference type="UniPathway" id="UPA00034">
    <property type="reaction ID" value="UER00018"/>
</dbReference>
<comment type="catalytic activity">
    <reaction evidence="12 13">
        <text>(S)-2,3,4,5-tetrahydrodipicolinate + NAD(+) + H2O = (2S,4S)-4-hydroxy-2,3,4,5-tetrahydrodipicolinate + NADH + H(+)</text>
        <dbReference type="Rhea" id="RHEA:35323"/>
        <dbReference type="ChEBI" id="CHEBI:15377"/>
        <dbReference type="ChEBI" id="CHEBI:15378"/>
        <dbReference type="ChEBI" id="CHEBI:16845"/>
        <dbReference type="ChEBI" id="CHEBI:57540"/>
        <dbReference type="ChEBI" id="CHEBI:57945"/>
        <dbReference type="ChEBI" id="CHEBI:67139"/>
        <dbReference type="EC" id="1.17.1.8"/>
    </reaction>
</comment>
<feature type="binding site" evidence="13">
    <location>
        <begin position="7"/>
        <end position="12"/>
    </location>
    <ligand>
        <name>NAD(+)</name>
        <dbReference type="ChEBI" id="CHEBI:57540"/>
    </ligand>
</feature>
<dbReference type="InterPro" id="IPR036291">
    <property type="entry name" value="NAD(P)-bd_dom_sf"/>
</dbReference>
<name>A0A432ZS26_9GAMM</name>
<keyword evidence="6 13" id="KW-0560">Oxidoreductase</keyword>
<comment type="catalytic activity">
    <reaction evidence="11 13">
        <text>(S)-2,3,4,5-tetrahydrodipicolinate + NADP(+) + H2O = (2S,4S)-4-hydroxy-2,3,4,5-tetrahydrodipicolinate + NADPH + H(+)</text>
        <dbReference type="Rhea" id="RHEA:35331"/>
        <dbReference type="ChEBI" id="CHEBI:15377"/>
        <dbReference type="ChEBI" id="CHEBI:15378"/>
        <dbReference type="ChEBI" id="CHEBI:16845"/>
        <dbReference type="ChEBI" id="CHEBI:57783"/>
        <dbReference type="ChEBI" id="CHEBI:58349"/>
        <dbReference type="ChEBI" id="CHEBI:67139"/>
        <dbReference type="EC" id="1.17.1.8"/>
    </reaction>
</comment>
<accession>A0A432ZS26</accession>
<evidence type="ECO:0000256" key="7">
    <source>
        <dbReference type="ARBA" id="ARBA00023027"/>
    </source>
</evidence>
<feature type="active site" description="Proton donor/acceptor" evidence="13">
    <location>
        <position position="148"/>
    </location>
</feature>
<dbReference type="PIRSF" id="PIRSF000161">
    <property type="entry name" value="DHPR"/>
    <property type="match status" value="1"/>
</dbReference>
<feature type="binding site" evidence="13">
    <location>
        <begin position="116"/>
        <end position="119"/>
    </location>
    <ligand>
        <name>NAD(+)</name>
        <dbReference type="ChEBI" id="CHEBI:57540"/>
    </ligand>
</feature>
<evidence type="ECO:0000256" key="5">
    <source>
        <dbReference type="ARBA" id="ARBA00022915"/>
    </source>
</evidence>
<evidence type="ECO:0000313" key="16">
    <source>
        <dbReference type="EMBL" id="RUO80638.1"/>
    </source>
</evidence>
<dbReference type="InterPro" id="IPR000846">
    <property type="entry name" value="DapB_N"/>
</dbReference>
<feature type="domain" description="Dihydrodipicolinate reductase C-terminal" evidence="15">
    <location>
        <begin position="122"/>
        <end position="255"/>
    </location>
</feature>
<evidence type="ECO:0000256" key="3">
    <source>
        <dbReference type="ARBA" id="ARBA00022605"/>
    </source>
</evidence>
<dbReference type="GO" id="GO:0008839">
    <property type="term" value="F:4-hydroxy-tetrahydrodipicolinate reductase"/>
    <property type="evidence" value="ECO:0007669"/>
    <property type="project" value="UniProtKB-UniRule"/>
</dbReference>
<evidence type="ECO:0000256" key="1">
    <source>
        <dbReference type="ARBA" id="ARBA00006642"/>
    </source>
</evidence>
<dbReference type="EC" id="1.17.1.8" evidence="10 13"/>
<comment type="similarity">
    <text evidence="1 13">Belongs to the DapB family.</text>
</comment>
<keyword evidence="17" id="KW-1185">Reference proteome</keyword>
<sequence length="267" mass="28143">MAVAVLGAAGRMGQAVIAALAQQSTVSLSAAVVREGDSRIGEAVVQMPNQQYCAATAVDWQATDAIIDFSSVAAVSDHLALASRHRCPIVLCTTGLSESQQRLIDTTANNVAVLPARNTSVGIALLEKLTELATATLPDIDIEIAETHHKHKKDAPSGTAIALAEAASRGAGLAFNRHQATPRGEGEREAGSIGFAVTRAADIVGEHSVLLARLGERMILEHRVSDRKIFADGAIKAAQWLAHQTPGRYQMSDVLGLNHALQRLLAE</sequence>
<dbReference type="AlphaFoldDB" id="A0A432ZS26"/>
<evidence type="ECO:0000259" key="15">
    <source>
        <dbReference type="Pfam" id="PF05173"/>
    </source>
</evidence>
<dbReference type="GO" id="GO:0019877">
    <property type="term" value="P:diaminopimelate biosynthetic process"/>
    <property type="evidence" value="ECO:0007669"/>
    <property type="project" value="UniProtKB-UniRule"/>
</dbReference>
<dbReference type="PROSITE" id="PS01298">
    <property type="entry name" value="DAPB"/>
    <property type="match status" value="1"/>
</dbReference>
<feature type="active site" description="Proton donor" evidence="13">
    <location>
        <position position="152"/>
    </location>
</feature>
<protein>
    <recommendedName>
        <fullName evidence="10 13">4-hydroxy-tetrahydrodipicolinate reductase</fullName>
        <shortName evidence="13">HTPA reductase</shortName>
        <ecNumber evidence="10 13">1.17.1.8</ecNumber>
    </recommendedName>
</protein>
<dbReference type="Proteomes" id="UP000287996">
    <property type="component" value="Unassembled WGS sequence"/>
</dbReference>
<feature type="binding site" evidence="13">
    <location>
        <begin position="158"/>
        <end position="159"/>
    </location>
    <ligand>
        <name>(S)-2,3,4,5-tetrahydrodipicolinate</name>
        <dbReference type="ChEBI" id="CHEBI:16845"/>
    </ligand>
</feature>
<dbReference type="InterPro" id="IPR022664">
    <property type="entry name" value="DapB_N_CS"/>
</dbReference>
<keyword evidence="4 13" id="KW-0521">NADP</keyword>
<reference evidence="16 17" key="1">
    <citation type="journal article" date="2011" name="Front. Microbiol.">
        <title>Genomic signatures of strain selection and enhancement in Bacillus atrophaeus var. globigii, a historical biowarfare simulant.</title>
        <authorList>
            <person name="Gibbons H.S."/>
            <person name="Broomall S.M."/>
            <person name="McNew L.A."/>
            <person name="Daligault H."/>
            <person name="Chapman C."/>
            <person name="Bruce D."/>
            <person name="Karavis M."/>
            <person name="Krepps M."/>
            <person name="McGregor P.A."/>
            <person name="Hong C."/>
            <person name="Park K.H."/>
            <person name="Akmal A."/>
            <person name="Feldman A."/>
            <person name="Lin J.S."/>
            <person name="Chang W.E."/>
            <person name="Higgs B.W."/>
            <person name="Demirev P."/>
            <person name="Lindquist J."/>
            <person name="Liem A."/>
            <person name="Fochler E."/>
            <person name="Read T.D."/>
            <person name="Tapia R."/>
            <person name="Johnson S."/>
            <person name="Bishop-Lilly K.A."/>
            <person name="Detter C."/>
            <person name="Han C."/>
            <person name="Sozhamannan S."/>
            <person name="Rosenzweig C.N."/>
            <person name="Skowronski E.W."/>
        </authorList>
    </citation>
    <scope>NUCLEOTIDE SEQUENCE [LARGE SCALE GENOMIC DNA]</scope>
    <source>
        <strain evidence="16 17">CC-PW-9</strain>
    </source>
</reference>
<comment type="subunit">
    <text evidence="13">Homotetramer.</text>
</comment>
<dbReference type="InterPro" id="IPR023940">
    <property type="entry name" value="DHDPR_bac"/>
</dbReference>
<keyword evidence="3 13" id="KW-0028">Amino-acid biosynthesis</keyword>
<dbReference type="Pfam" id="PF05173">
    <property type="entry name" value="DapB_C"/>
    <property type="match status" value="1"/>
</dbReference>